<dbReference type="GO" id="GO:0043597">
    <property type="term" value="C:cytoplasmic replication fork"/>
    <property type="evidence" value="ECO:0007669"/>
    <property type="project" value="TreeGrafter"/>
</dbReference>
<evidence type="ECO:0000259" key="13">
    <source>
        <dbReference type="PROSITE" id="PS52039"/>
    </source>
</evidence>
<dbReference type="Gene3D" id="1.10.460.10">
    <property type="entry name" value="Topoisomerase I, domain 2"/>
    <property type="match status" value="1"/>
</dbReference>
<accession>A0A173T1P7</accession>
<evidence type="ECO:0000256" key="1">
    <source>
        <dbReference type="ARBA" id="ARBA00000213"/>
    </source>
</evidence>
<organism evidence="14 15">
    <name type="scientific">Agathobacter rectalis</name>
    <dbReference type="NCBI Taxonomy" id="39491"/>
    <lineage>
        <taxon>Bacteria</taxon>
        <taxon>Bacillati</taxon>
        <taxon>Bacillota</taxon>
        <taxon>Clostridia</taxon>
        <taxon>Lachnospirales</taxon>
        <taxon>Lachnospiraceae</taxon>
        <taxon>Agathobacter</taxon>
    </lineage>
</organism>
<keyword evidence="4" id="KW-0479">Metal-binding</keyword>
<dbReference type="Proteomes" id="UP000095673">
    <property type="component" value="Unassembled WGS sequence"/>
</dbReference>
<evidence type="ECO:0000256" key="7">
    <source>
        <dbReference type="ARBA" id="ARBA00023235"/>
    </source>
</evidence>
<dbReference type="SUPFAM" id="SSF56712">
    <property type="entry name" value="Prokaryotic type I DNA topoisomerase"/>
    <property type="match status" value="1"/>
</dbReference>
<dbReference type="Gene3D" id="3.40.50.140">
    <property type="match status" value="1"/>
</dbReference>
<dbReference type="InterPro" id="IPR013497">
    <property type="entry name" value="Topo_IA_cen"/>
</dbReference>
<dbReference type="EMBL" id="CYXM01000005">
    <property type="protein sequence ID" value="CUM95887.1"/>
    <property type="molecule type" value="Genomic_DNA"/>
</dbReference>
<evidence type="ECO:0000256" key="3">
    <source>
        <dbReference type="ARBA" id="ARBA00012891"/>
    </source>
</evidence>
<dbReference type="SMART" id="SM00493">
    <property type="entry name" value="TOPRIM"/>
    <property type="match status" value="1"/>
</dbReference>
<dbReference type="PANTHER" id="PTHR11390:SF21">
    <property type="entry name" value="DNA TOPOISOMERASE 3-ALPHA"/>
    <property type="match status" value="1"/>
</dbReference>
<dbReference type="NCBIfam" id="TIGR01056">
    <property type="entry name" value="topB"/>
    <property type="match status" value="1"/>
</dbReference>
<comment type="catalytic activity">
    <reaction evidence="1">
        <text>ATP-independent breakage of single-stranded DNA, followed by passage and rejoining.</text>
        <dbReference type="EC" id="5.6.2.1"/>
    </reaction>
</comment>
<keyword evidence="5" id="KW-0799">Topoisomerase</keyword>
<evidence type="ECO:0000256" key="4">
    <source>
        <dbReference type="ARBA" id="ARBA00022723"/>
    </source>
</evidence>
<protein>
    <recommendedName>
        <fullName evidence="3">DNA topoisomerase</fullName>
        <ecNumber evidence="3">5.6.2.1</ecNumber>
    </recommendedName>
    <alternativeName>
        <fullName evidence="11">Omega-protein</fullName>
    </alternativeName>
    <alternativeName>
        <fullName evidence="10">Relaxing enzyme</fullName>
    </alternativeName>
    <alternativeName>
        <fullName evidence="8">Swivelase</fullName>
    </alternativeName>
    <alternativeName>
        <fullName evidence="9">Untwisting enzyme</fullName>
    </alternativeName>
</protein>
<evidence type="ECO:0000256" key="10">
    <source>
        <dbReference type="ARBA" id="ARBA00032235"/>
    </source>
</evidence>
<dbReference type="PANTHER" id="PTHR11390">
    <property type="entry name" value="PROKARYOTIC DNA TOPOISOMERASE"/>
    <property type="match status" value="1"/>
</dbReference>
<gene>
    <name evidence="14" type="primary">topB_2</name>
    <name evidence="14" type="ORF">ERS852580_01327</name>
</gene>
<dbReference type="InterPro" id="IPR023405">
    <property type="entry name" value="Topo_IA_core_domain"/>
</dbReference>
<dbReference type="GO" id="GO:0003677">
    <property type="term" value="F:DNA binding"/>
    <property type="evidence" value="ECO:0007669"/>
    <property type="project" value="UniProtKB-KW"/>
</dbReference>
<evidence type="ECO:0000259" key="12">
    <source>
        <dbReference type="PROSITE" id="PS50880"/>
    </source>
</evidence>
<dbReference type="Gene3D" id="2.70.20.10">
    <property type="entry name" value="Topoisomerase I, domain 3"/>
    <property type="match status" value="1"/>
</dbReference>
<dbReference type="InterPro" id="IPR005738">
    <property type="entry name" value="TopoIII"/>
</dbReference>
<feature type="domain" description="Toprim" evidence="12">
    <location>
        <begin position="1"/>
        <end position="134"/>
    </location>
</feature>
<dbReference type="InterPro" id="IPR000380">
    <property type="entry name" value="Topo_IA"/>
</dbReference>
<dbReference type="InterPro" id="IPR003602">
    <property type="entry name" value="Topo_IA_DNA-bd_dom"/>
</dbReference>
<dbReference type="Pfam" id="PF01131">
    <property type="entry name" value="Topoisom_bac"/>
    <property type="match status" value="1"/>
</dbReference>
<dbReference type="PRINTS" id="PR00417">
    <property type="entry name" value="PRTPISMRASEI"/>
</dbReference>
<evidence type="ECO:0000256" key="9">
    <source>
        <dbReference type="ARBA" id="ARBA00031985"/>
    </source>
</evidence>
<reference evidence="14 15" key="1">
    <citation type="submission" date="2015-09" db="EMBL/GenBank/DDBJ databases">
        <authorList>
            <consortium name="Pathogen Informatics"/>
        </authorList>
    </citation>
    <scope>NUCLEOTIDE SEQUENCE [LARGE SCALE GENOMIC DNA]</scope>
    <source>
        <strain evidence="14 15">2789STDY5834968</strain>
    </source>
</reference>
<dbReference type="SMART" id="SM00436">
    <property type="entry name" value="TOP1Bc"/>
    <property type="match status" value="1"/>
</dbReference>
<evidence type="ECO:0000256" key="2">
    <source>
        <dbReference type="ARBA" id="ARBA00009446"/>
    </source>
</evidence>
<evidence type="ECO:0000313" key="15">
    <source>
        <dbReference type="Proteomes" id="UP000095673"/>
    </source>
</evidence>
<evidence type="ECO:0000256" key="5">
    <source>
        <dbReference type="ARBA" id="ARBA00023029"/>
    </source>
</evidence>
<dbReference type="NCBIfam" id="NF005829">
    <property type="entry name" value="PRK07726.1"/>
    <property type="match status" value="1"/>
</dbReference>
<dbReference type="OrthoDB" id="9803554at2"/>
<dbReference type="AlphaFoldDB" id="A0A173T1P7"/>
<dbReference type="EC" id="5.6.2.1" evidence="3"/>
<proteinExistence type="inferred from homology"/>
<dbReference type="InterPro" id="IPR013824">
    <property type="entry name" value="Topo_IA_cen_sub1"/>
</dbReference>
<dbReference type="SMART" id="SM00437">
    <property type="entry name" value="TOP1Ac"/>
    <property type="match status" value="1"/>
</dbReference>
<dbReference type="PROSITE" id="PS52039">
    <property type="entry name" value="TOPO_IA_2"/>
    <property type="match status" value="1"/>
</dbReference>
<evidence type="ECO:0000313" key="14">
    <source>
        <dbReference type="EMBL" id="CUM95887.1"/>
    </source>
</evidence>
<evidence type="ECO:0000256" key="6">
    <source>
        <dbReference type="ARBA" id="ARBA00023125"/>
    </source>
</evidence>
<dbReference type="InterPro" id="IPR006171">
    <property type="entry name" value="TOPRIM_dom"/>
</dbReference>
<dbReference type="InterPro" id="IPR003601">
    <property type="entry name" value="Topo_IA_2"/>
</dbReference>
<dbReference type="InterPro" id="IPR034144">
    <property type="entry name" value="TOPRIM_TopoIII"/>
</dbReference>
<keyword evidence="7 14" id="KW-0413">Isomerase</keyword>
<dbReference type="CDD" id="cd00186">
    <property type="entry name" value="TOP1Ac"/>
    <property type="match status" value="1"/>
</dbReference>
<dbReference type="InterPro" id="IPR013826">
    <property type="entry name" value="Topo_IA_cen_sub3"/>
</dbReference>
<evidence type="ECO:0000256" key="11">
    <source>
        <dbReference type="ARBA" id="ARBA00032877"/>
    </source>
</evidence>
<sequence length="704" mass="78395">MQLVIAEKPSVAQQIASVIGAEERKDGYMEGSGSIVSWCVGHLVELAQPDAYSDAWKKWTYESLPMIPENWQHEVKRDTAAQYKVLRELMHDTRVDSVVCATDAGREGELIFRLVYEMAGCNKPMKRLWISSMEESAIRDGFANLKPGSDYDCLYQSALCRQRADWLVGLNGTRLFTVLYGGKVLKVGRVQTPTLGMLVERETQIMNFRKEQYFMAHILCGGVDAATGRINSRAEAETVAGACKNGQAVVTSAAKEQKSIAPPKLYDLTTLQRDANRLFGFTAKQTLEYVQSLYEKKLATYPRTDSQYLSDDMEQTAKSVIEAIFGSILFQEDVMFNPNIKRVLNSKKVTDHHAIIPTMEIAKADLSTLPEPERKILSLVANRLLCATGEKHLYETVKAELSCGGHTFHASGKSVTHNGWKDFEDAFKRAFKTIEEKESTEEKKLPELTEGQTFENMQTKISEHYTTPPKHYTEDSLLSAMERAGAEDMGDNVERKGLGTPATRADIIEKLVKDGFVKREKKQMLPTEDGMKLITVLPDVVKSPKLTADWENALTLVAKGEYSMQEFMGGIEDMVRDLVQTYHSVSEEQKSMFGGGAQGINAGTALGKCPKCGGDVVKGKFGAYCKNKCGMNVGRAMGAVLSDSQIKSMLEGKKTLVKGLKGKKGTYDAYLIPEGIEDYSYTKDGKEIRGSQYKVRLEFPKRKK</sequence>
<dbReference type="Pfam" id="PF01751">
    <property type="entry name" value="Toprim"/>
    <property type="match status" value="1"/>
</dbReference>
<feature type="domain" description="Topo IA-type catalytic" evidence="13">
    <location>
        <begin position="151"/>
        <end position="579"/>
    </location>
</feature>
<dbReference type="GO" id="GO:0003917">
    <property type="term" value="F:DNA topoisomerase type I (single strand cut, ATP-independent) activity"/>
    <property type="evidence" value="ECO:0007669"/>
    <property type="project" value="UniProtKB-EC"/>
</dbReference>
<dbReference type="RefSeq" id="WP_055195793.1">
    <property type="nucleotide sequence ID" value="NZ_CP143947.1"/>
</dbReference>
<evidence type="ECO:0000256" key="8">
    <source>
        <dbReference type="ARBA" id="ARBA00030003"/>
    </source>
</evidence>
<dbReference type="GO" id="GO:0006310">
    <property type="term" value="P:DNA recombination"/>
    <property type="evidence" value="ECO:0007669"/>
    <property type="project" value="TreeGrafter"/>
</dbReference>
<comment type="similarity">
    <text evidence="2">Belongs to the type IA topoisomerase family.</text>
</comment>
<dbReference type="InterPro" id="IPR013825">
    <property type="entry name" value="Topo_IA_cen_sub2"/>
</dbReference>
<dbReference type="GO" id="GO:0006281">
    <property type="term" value="P:DNA repair"/>
    <property type="evidence" value="ECO:0007669"/>
    <property type="project" value="TreeGrafter"/>
</dbReference>
<dbReference type="Gene3D" id="1.10.290.10">
    <property type="entry name" value="Topoisomerase I, domain 4"/>
    <property type="match status" value="1"/>
</dbReference>
<dbReference type="CDD" id="cd03362">
    <property type="entry name" value="TOPRIM_TopoIA_TopoIII"/>
    <property type="match status" value="1"/>
</dbReference>
<keyword evidence="6" id="KW-0238">DNA-binding</keyword>
<name>A0A173T1P7_9FIRM</name>
<dbReference type="GO" id="GO:0046872">
    <property type="term" value="F:metal ion binding"/>
    <property type="evidence" value="ECO:0007669"/>
    <property type="project" value="UniProtKB-KW"/>
</dbReference>
<dbReference type="PROSITE" id="PS50880">
    <property type="entry name" value="TOPRIM"/>
    <property type="match status" value="1"/>
</dbReference>
<dbReference type="GO" id="GO:0006265">
    <property type="term" value="P:DNA topological change"/>
    <property type="evidence" value="ECO:0007669"/>
    <property type="project" value="InterPro"/>
</dbReference>